<dbReference type="EMBL" id="BKAJ01000139">
    <property type="protein sequence ID" value="GEP59766.1"/>
    <property type="molecule type" value="Genomic_DNA"/>
</dbReference>
<keyword evidence="4" id="KW-0503">Monooxygenase</keyword>
<comment type="caution">
    <text evidence="5">The sequence shown here is derived from an EMBL/GenBank/DDBJ whole genome shotgun (WGS) entry which is preliminary data.</text>
</comment>
<dbReference type="PANTHER" id="PTHR30011:SF16">
    <property type="entry name" value="C2H2 FINGER DOMAIN TRANSCRIPTION FACTOR (EUROFUNG)-RELATED"/>
    <property type="match status" value="1"/>
</dbReference>
<evidence type="ECO:0000256" key="2">
    <source>
        <dbReference type="ARBA" id="ARBA00022643"/>
    </source>
</evidence>
<keyword evidence="2" id="KW-0288">FMN</keyword>
<dbReference type="InterPro" id="IPR036661">
    <property type="entry name" value="Luciferase-like_sf"/>
</dbReference>
<dbReference type="Proteomes" id="UP000321058">
    <property type="component" value="Unassembled WGS sequence"/>
</dbReference>
<dbReference type="GO" id="GO:0016705">
    <property type="term" value="F:oxidoreductase activity, acting on paired donors, with incorporation or reduction of molecular oxygen"/>
    <property type="evidence" value="ECO:0007669"/>
    <property type="project" value="InterPro"/>
</dbReference>
<reference evidence="5 6" key="1">
    <citation type="submission" date="2019-07" db="EMBL/GenBank/DDBJ databases">
        <title>Whole genome shotgun sequence of Reyranella soli NBRC 108950.</title>
        <authorList>
            <person name="Hosoyama A."/>
            <person name="Uohara A."/>
            <person name="Ohji S."/>
            <person name="Ichikawa N."/>
        </authorList>
    </citation>
    <scope>NUCLEOTIDE SEQUENCE [LARGE SCALE GENOMIC DNA]</scope>
    <source>
        <strain evidence="5 6">NBRC 108950</strain>
    </source>
</reference>
<dbReference type="Gene3D" id="3.20.20.30">
    <property type="entry name" value="Luciferase-like domain"/>
    <property type="match status" value="1"/>
</dbReference>
<evidence type="ECO:0008006" key="7">
    <source>
        <dbReference type="Google" id="ProtNLM"/>
    </source>
</evidence>
<dbReference type="OrthoDB" id="4505903at2"/>
<keyword evidence="1" id="KW-0285">Flavoprotein</keyword>
<evidence type="ECO:0000256" key="4">
    <source>
        <dbReference type="ARBA" id="ARBA00023033"/>
    </source>
</evidence>
<evidence type="ECO:0000256" key="3">
    <source>
        <dbReference type="ARBA" id="ARBA00023002"/>
    </source>
</evidence>
<dbReference type="SUPFAM" id="SSF51679">
    <property type="entry name" value="Bacterial luciferase-like"/>
    <property type="match status" value="1"/>
</dbReference>
<dbReference type="PANTHER" id="PTHR30011">
    <property type="entry name" value="ALKANESULFONATE MONOOXYGENASE-RELATED"/>
    <property type="match status" value="1"/>
</dbReference>
<sequence length="177" mass="19180">MFVGRTAAEADALFEELQSLISPALAVSYLSKVAGVDLTGLPIDGPMPKRQGESLGGTAIGRSVLEMAAREGLSVRATYERVLPTMGGNMVKGDPVQVADMMEDWYRSKACDGFMLSMPVEPRSLRDFVELVVPELQRRGLRPRDYRGTTLRDSMGLTHPVDPFLLPAAGKANRANG</sequence>
<gene>
    <name evidence="5" type="ORF">RSO01_69320</name>
</gene>
<dbReference type="InterPro" id="IPR051260">
    <property type="entry name" value="Diverse_substr_monoxygenases"/>
</dbReference>
<organism evidence="5 6">
    <name type="scientific">Reyranella soli</name>
    <dbReference type="NCBI Taxonomy" id="1230389"/>
    <lineage>
        <taxon>Bacteria</taxon>
        <taxon>Pseudomonadati</taxon>
        <taxon>Pseudomonadota</taxon>
        <taxon>Alphaproteobacteria</taxon>
        <taxon>Hyphomicrobiales</taxon>
        <taxon>Reyranellaceae</taxon>
        <taxon>Reyranella</taxon>
    </lineage>
</organism>
<evidence type="ECO:0000256" key="1">
    <source>
        <dbReference type="ARBA" id="ARBA00022630"/>
    </source>
</evidence>
<dbReference type="GO" id="GO:0004497">
    <property type="term" value="F:monooxygenase activity"/>
    <property type="evidence" value="ECO:0007669"/>
    <property type="project" value="UniProtKB-KW"/>
</dbReference>
<keyword evidence="3" id="KW-0560">Oxidoreductase</keyword>
<evidence type="ECO:0000313" key="5">
    <source>
        <dbReference type="EMBL" id="GEP59766.1"/>
    </source>
</evidence>
<protein>
    <recommendedName>
        <fullName evidence="7">Luciferase-like domain-containing protein</fullName>
    </recommendedName>
</protein>
<proteinExistence type="predicted"/>
<name>A0A512NLD8_9HYPH</name>
<evidence type="ECO:0000313" key="6">
    <source>
        <dbReference type="Proteomes" id="UP000321058"/>
    </source>
</evidence>
<accession>A0A512NLD8</accession>
<dbReference type="AlphaFoldDB" id="A0A512NLD8"/>
<keyword evidence="6" id="KW-1185">Reference proteome</keyword>